<dbReference type="PROSITE" id="PS51007">
    <property type="entry name" value="CYTC"/>
    <property type="match status" value="1"/>
</dbReference>
<protein>
    <submittedName>
        <fullName evidence="7">Nitrite reductase (NO-forming)</fullName>
        <ecNumber evidence="7">1.7.2.1</ecNumber>
    </submittedName>
</protein>
<dbReference type="InterPro" id="IPR051459">
    <property type="entry name" value="Cytochrome_c-type_DH"/>
</dbReference>
<dbReference type="InterPro" id="IPR036909">
    <property type="entry name" value="Cyt_c-like_dom_sf"/>
</dbReference>
<evidence type="ECO:0000256" key="4">
    <source>
        <dbReference type="PROSITE-ProRule" id="PRU00433"/>
    </source>
</evidence>
<feature type="domain" description="Cytochrome c" evidence="6">
    <location>
        <begin position="23"/>
        <end position="117"/>
    </location>
</feature>
<keyword evidence="1 4" id="KW-0349">Heme</keyword>
<organism evidence="7 8">
    <name type="scientific">Amaricoccus macauensis</name>
    <dbReference type="NCBI Taxonomy" id="57001"/>
    <lineage>
        <taxon>Bacteria</taxon>
        <taxon>Pseudomonadati</taxon>
        <taxon>Pseudomonadota</taxon>
        <taxon>Alphaproteobacteria</taxon>
        <taxon>Rhodobacterales</taxon>
        <taxon>Paracoccaceae</taxon>
        <taxon>Amaricoccus</taxon>
    </lineage>
</organism>
<keyword evidence="5" id="KW-0732">Signal</keyword>
<evidence type="ECO:0000313" key="7">
    <source>
        <dbReference type="EMBL" id="MBB5222623.1"/>
    </source>
</evidence>
<evidence type="ECO:0000256" key="3">
    <source>
        <dbReference type="ARBA" id="ARBA00023004"/>
    </source>
</evidence>
<dbReference type="GO" id="GO:0020037">
    <property type="term" value="F:heme binding"/>
    <property type="evidence" value="ECO:0007669"/>
    <property type="project" value="InterPro"/>
</dbReference>
<proteinExistence type="predicted"/>
<keyword evidence="8" id="KW-1185">Reference proteome</keyword>
<dbReference type="Gene3D" id="1.10.760.10">
    <property type="entry name" value="Cytochrome c-like domain"/>
    <property type="match status" value="1"/>
</dbReference>
<keyword evidence="7" id="KW-0560">Oxidoreductase</keyword>
<dbReference type="EC" id="1.7.2.1" evidence="7"/>
<dbReference type="InterPro" id="IPR009056">
    <property type="entry name" value="Cyt_c-like_dom"/>
</dbReference>
<dbReference type="PANTHER" id="PTHR35008">
    <property type="entry name" value="BLL4482 PROTEIN-RELATED"/>
    <property type="match status" value="1"/>
</dbReference>
<sequence length="149" mass="15283">MTNSLPRTAAAILLLASAGTAGAADLDGAALFETHCSACHNAGGIGTPGFAPPLDRPEFWQELGDNAPKYIAGVVTKGQNAQITVRGESYAGTMMPPVPGASDEELAAITTWVLDDLGKTDKTVTPEDIAAARSGMTIADVKAMRPATE</sequence>
<keyword evidence="3 4" id="KW-0408">Iron</keyword>
<keyword evidence="2 4" id="KW-0479">Metal-binding</keyword>
<evidence type="ECO:0000256" key="5">
    <source>
        <dbReference type="SAM" id="SignalP"/>
    </source>
</evidence>
<dbReference type="GO" id="GO:0009055">
    <property type="term" value="F:electron transfer activity"/>
    <property type="evidence" value="ECO:0007669"/>
    <property type="project" value="InterPro"/>
</dbReference>
<dbReference type="Pfam" id="PF00034">
    <property type="entry name" value="Cytochrom_C"/>
    <property type="match status" value="1"/>
</dbReference>
<evidence type="ECO:0000313" key="8">
    <source>
        <dbReference type="Proteomes" id="UP000549457"/>
    </source>
</evidence>
<dbReference type="SUPFAM" id="SSF46626">
    <property type="entry name" value="Cytochrome c"/>
    <property type="match status" value="1"/>
</dbReference>
<dbReference type="AlphaFoldDB" id="A0A840STJ3"/>
<dbReference type="Proteomes" id="UP000549457">
    <property type="component" value="Unassembled WGS sequence"/>
</dbReference>
<dbReference type="EMBL" id="JACHFM010000002">
    <property type="protein sequence ID" value="MBB5222623.1"/>
    <property type="molecule type" value="Genomic_DNA"/>
</dbReference>
<evidence type="ECO:0000259" key="6">
    <source>
        <dbReference type="PROSITE" id="PS51007"/>
    </source>
</evidence>
<dbReference type="RefSeq" id="WP_184149753.1">
    <property type="nucleotide sequence ID" value="NZ_JACHFM010000002.1"/>
</dbReference>
<comment type="caution">
    <text evidence="7">The sequence shown here is derived from an EMBL/GenBank/DDBJ whole genome shotgun (WGS) entry which is preliminary data.</text>
</comment>
<dbReference type="PANTHER" id="PTHR35008:SF8">
    <property type="entry name" value="ALCOHOL DEHYDROGENASE CYTOCHROME C SUBUNIT"/>
    <property type="match status" value="1"/>
</dbReference>
<evidence type="ECO:0000256" key="2">
    <source>
        <dbReference type="ARBA" id="ARBA00022723"/>
    </source>
</evidence>
<gene>
    <name evidence="7" type="ORF">HNP73_002559</name>
</gene>
<dbReference type="GO" id="GO:0046872">
    <property type="term" value="F:metal ion binding"/>
    <property type="evidence" value="ECO:0007669"/>
    <property type="project" value="UniProtKB-KW"/>
</dbReference>
<name>A0A840STJ3_9RHOB</name>
<feature type="signal peptide" evidence="5">
    <location>
        <begin position="1"/>
        <end position="23"/>
    </location>
</feature>
<evidence type="ECO:0000256" key="1">
    <source>
        <dbReference type="ARBA" id="ARBA00022617"/>
    </source>
</evidence>
<feature type="chain" id="PRO_5032758003" evidence="5">
    <location>
        <begin position="24"/>
        <end position="149"/>
    </location>
</feature>
<accession>A0A840STJ3</accession>
<dbReference type="GO" id="GO:0050421">
    <property type="term" value="F:nitrite reductase (NO-forming) activity"/>
    <property type="evidence" value="ECO:0007669"/>
    <property type="project" value="UniProtKB-EC"/>
</dbReference>
<reference evidence="7 8" key="1">
    <citation type="submission" date="2020-08" db="EMBL/GenBank/DDBJ databases">
        <title>Genomic Encyclopedia of Type Strains, Phase IV (KMG-IV): sequencing the most valuable type-strain genomes for metagenomic binning, comparative biology and taxonomic classification.</title>
        <authorList>
            <person name="Goeker M."/>
        </authorList>
    </citation>
    <scope>NUCLEOTIDE SEQUENCE [LARGE SCALE GENOMIC DNA]</scope>
    <source>
        <strain evidence="7 8">DSM 101730</strain>
    </source>
</reference>